<comment type="caution">
    <text evidence="1">The sequence shown here is derived from an EMBL/GenBank/DDBJ whole genome shotgun (WGS) entry which is preliminary data.</text>
</comment>
<protein>
    <submittedName>
        <fullName evidence="1">Uncharacterized protein</fullName>
    </submittedName>
</protein>
<gene>
    <name evidence="1" type="ORF">NM688_g2788</name>
</gene>
<name>A0ACC1T7C5_9APHY</name>
<evidence type="ECO:0000313" key="1">
    <source>
        <dbReference type="EMBL" id="KAJ3555049.1"/>
    </source>
</evidence>
<reference evidence="1" key="1">
    <citation type="submission" date="2022-07" db="EMBL/GenBank/DDBJ databases">
        <title>Genome Sequence of Phlebia brevispora.</title>
        <authorList>
            <person name="Buettner E."/>
        </authorList>
    </citation>
    <scope>NUCLEOTIDE SEQUENCE</scope>
    <source>
        <strain evidence="1">MPL23</strain>
    </source>
</reference>
<proteinExistence type="predicted"/>
<accession>A0ACC1T7C5</accession>
<keyword evidence="2" id="KW-1185">Reference proteome</keyword>
<dbReference type="Proteomes" id="UP001148662">
    <property type="component" value="Unassembled WGS sequence"/>
</dbReference>
<evidence type="ECO:0000313" key="2">
    <source>
        <dbReference type="Proteomes" id="UP001148662"/>
    </source>
</evidence>
<dbReference type="EMBL" id="JANHOG010000370">
    <property type="protein sequence ID" value="KAJ3555049.1"/>
    <property type="molecule type" value="Genomic_DNA"/>
</dbReference>
<sequence length="448" mass="48429">MSCSSVNSNSVGDPELPAYSRRDPVESPDQVKHTYSLGKNAHQPLTLSFRSKAKSTDDVPVVHEGQRISGSVCLNLDGETFIRSVTVTIMGDIIAPWGANRFLTMREELYSVESKEGSPPRTPPSRASPPRTSPPRTSPSRDTSSQLQTAGESKLTGTNTWSFAFKLPKGVGIPYSGSGGAVTKYVLPASFHDTLTKTSIVYQVLVRVKRGMLSTDYRLSAPFEYLPLIRPDAPSILRQATYMEATPLLGPVDDPVGWKTLDLLTVSGTWFNTREVNVSCSVSLALPTCYLRGMPIHIWVNLKSSDEQVLDLLSSTSAIDIRLVRTISHQRNIVNMGVVGSHQGPLVTQSTDIASGKFWQADVSRDKEAGSRELVGEIIVPADVSPACDILDLALGYAVVVHSFKAAGFTPAAQSAKPLLKEDIKIATLPAAGPLPLPRTPPSYEDDT</sequence>
<organism evidence="1 2">
    <name type="scientific">Phlebia brevispora</name>
    <dbReference type="NCBI Taxonomy" id="194682"/>
    <lineage>
        <taxon>Eukaryota</taxon>
        <taxon>Fungi</taxon>
        <taxon>Dikarya</taxon>
        <taxon>Basidiomycota</taxon>
        <taxon>Agaricomycotina</taxon>
        <taxon>Agaricomycetes</taxon>
        <taxon>Polyporales</taxon>
        <taxon>Meruliaceae</taxon>
        <taxon>Phlebia</taxon>
    </lineage>
</organism>